<keyword evidence="7" id="KW-1185">Reference proteome</keyword>
<dbReference type="SMART" id="SM00293">
    <property type="entry name" value="PWWP"/>
    <property type="match status" value="1"/>
</dbReference>
<dbReference type="PROSITE" id="PS50118">
    <property type="entry name" value="HMG_BOX_2"/>
    <property type="match status" value="1"/>
</dbReference>
<dbReference type="Gene3D" id="2.30.30.140">
    <property type="match status" value="1"/>
</dbReference>
<feature type="region of interest" description="Disordered" evidence="3">
    <location>
        <begin position="946"/>
        <end position="1003"/>
    </location>
</feature>
<dbReference type="SMART" id="SM00968">
    <property type="entry name" value="SMC_hinge"/>
    <property type="match status" value="1"/>
</dbReference>
<keyword evidence="1" id="KW-0238">DNA-binding</keyword>
<dbReference type="InterPro" id="IPR010935">
    <property type="entry name" value="SMC_hinge"/>
</dbReference>
<feature type="region of interest" description="Disordered" evidence="3">
    <location>
        <begin position="1043"/>
        <end position="1091"/>
    </location>
</feature>
<dbReference type="OrthoDB" id="431497at2759"/>
<keyword evidence="1" id="KW-0539">Nucleus</keyword>
<dbReference type="SUPFAM" id="SSF75553">
    <property type="entry name" value="Smc hinge domain"/>
    <property type="match status" value="1"/>
</dbReference>
<dbReference type="Proteomes" id="UP000037460">
    <property type="component" value="Unassembled WGS sequence"/>
</dbReference>
<dbReference type="Gene3D" id="1.10.30.10">
    <property type="entry name" value="High mobility group box domain"/>
    <property type="match status" value="1"/>
</dbReference>
<proteinExistence type="predicted"/>
<dbReference type="InterPro" id="IPR009071">
    <property type="entry name" value="HMG_box_dom"/>
</dbReference>
<feature type="domain" description="PWWP" evidence="5">
    <location>
        <begin position="31"/>
        <end position="72"/>
    </location>
</feature>
<dbReference type="GO" id="GO:0005694">
    <property type="term" value="C:chromosome"/>
    <property type="evidence" value="ECO:0007669"/>
    <property type="project" value="InterPro"/>
</dbReference>
<dbReference type="GO" id="GO:0003677">
    <property type="term" value="F:DNA binding"/>
    <property type="evidence" value="ECO:0007669"/>
    <property type="project" value="UniProtKB-UniRule"/>
</dbReference>
<feature type="region of interest" description="Disordered" evidence="3">
    <location>
        <begin position="1"/>
        <end position="22"/>
    </location>
</feature>
<dbReference type="Gene3D" id="1.20.1060.20">
    <property type="match status" value="1"/>
</dbReference>
<reference evidence="7" key="1">
    <citation type="journal article" date="2015" name="PLoS Genet.">
        <title>Genome Sequence and Transcriptome Analyses of Chrysochromulina tobin: Metabolic Tools for Enhanced Algal Fitness in the Prominent Order Prymnesiales (Haptophyceae).</title>
        <authorList>
            <person name="Hovde B.T."/>
            <person name="Deodato C.R."/>
            <person name="Hunsperger H.M."/>
            <person name="Ryken S.A."/>
            <person name="Yost W."/>
            <person name="Jha R.K."/>
            <person name="Patterson J."/>
            <person name="Monnat R.J. Jr."/>
            <person name="Barlow S.B."/>
            <person name="Starkenburg S.R."/>
            <person name="Cattolico R.A."/>
        </authorList>
    </citation>
    <scope>NUCLEOTIDE SEQUENCE</scope>
    <source>
        <strain evidence="7">CCMP291</strain>
    </source>
</reference>
<name>A0A0M0LQ52_9EUKA</name>
<protein>
    <submittedName>
        <fullName evidence="6">Structural maintenance of chromosomes protein 3-like protein</fullName>
    </submittedName>
</protein>
<evidence type="ECO:0000313" key="6">
    <source>
        <dbReference type="EMBL" id="KOO53195.1"/>
    </source>
</evidence>
<sequence length="1265" mass="140277">MPQVADEPSMAQVDPEHMLDDDPAVAPTFEQDDLVWAKIRGFPWWPARVAGTLRTDAEGERYPVRFFHTTERIELSPMPSTPLPYSSREDLADTTKIKSKAMRTKFEKALRELTKEPTKGAEEDPTEGWRDEGHEYLGRRVARPLEGSLMVLGRITRWLPAGDGEDESPLFHVDHDDGDKEVLEEYGVINAFELYKTTPEATKFAQAKARAEARAAKEEEKAVKAEARAAKASERAAAATTAEDEAAEETKKKREAEHGPRVAKTAVQFYTAAESLMLTATHPGLDALAIAEMIKAQGKVLEEADKAAYMELAAADKQRHEAECASEKQGLNTLKDGAGVSTYDDQKAKSLRTLADSEDNTQRCKEQTTTIETKLAGLAAEKDELEAYTRLDRRRKVVEYTYYHTELMRAKSGIASSVSKRAQSSEMASRSATDDEELTSTTKEHERQLRVLGESLKSAVAETKARAAEHKKRLEHTARLDADHKAEEVAHTKREKEAELEQVDASIADVEQNLGELEPRAALQNAAAAAAREMERIEAVLLQLHSKEAGGHRFSSKKERDKHLTKEAELLREAIDKKSEQAKSLEKELDAAKYQRQKSEEHEAERRSKADERRKRVADAQDKCARWRTEYAEPTDQRKQLWRRDANVRKERKAIEEQLAKPERTLAHSMSRNQWEALDACKRIVREKRIKCAHGLLLELIRCDGKFNTAVNVAAGNQLLHMVVDSDDVTPKLVEELKQASAGRATFMPLNRLRVKPEPDPGEGVMPFVPKGRATLGLKWKNKGEGVPKDGVEFENAPLTAALEKQLKSASPKHAFTEEELRALGVAKGRLSLNSYVKAAGPGDKVFYFKPAYLVLQFRERFRHVFHKTVFAQTGAAKPREHDVNRVTLAGDKAICKGSMSSGWHEARKSRRAQADLAQLRGRLKALDANLTQLERDKEQHEARALETQGELDKHTVAHNKRPREADLEDVLEAIDTGTTGGGGTDRGGAESSSSGITGGVIGTSRDARKAVNKQKKSAHKALQAAIESDQEQLRAVQQALKANFEPDGKPTDAGRRELTEKQEQLREKRRERDAAAPAAARAHASVSSLRASLSEDLRNRQDEFKEALERTIDADAAGDEWQSGGAAAEELCVAKERLAAAAEVLDASRKIADTQRARAQTSQASQERLDEMCFKAADAAKGRADTAKQVDMLLQKKAILQQKAEVFEQHICKLGTLPQQAYAATGAHTSMSFKQMRAEIQQGDTRATSFDCVATGDSTGSGDE</sequence>
<feature type="DNA-binding region" description="HMG box" evidence="1">
    <location>
        <begin position="260"/>
        <end position="328"/>
    </location>
</feature>
<dbReference type="SMART" id="SM00398">
    <property type="entry name" value="HMG"/>
    <property type="match status" value="1"/>
</dbReference>
<feature type="region of interest" description="Disordered" evidence="3">
    <location>
        <begin position="226"/>
        <end position="262"/>
    </location>
</feature>
<dbReference type="CDD" id="cd05162">
    <property type="entry name" value="PWWP"/>
    <property type="match status" value="1"/>
</dbReference>
<feature type="region of interest" description="Disordered" evidence="3">
    <location>
        <begin position="416"/>
        <end position="447"/>
    </location>
</feature>
<dbReference type="InterPro" id="IPR036910">
    <property type="entry name" value="HMG_box_dom_sf"/>
</dbReference>
<evidence type="ECO:0000256" key="3">
    <source>
        <dbReference type="SAM" id="MobiDB-lite"/>
    </source>
</evidence>
<feature type="coiled-coil region" evidence="2">
    <location>
        <begin position="493"/>
        <end position="540"/>
    </location>
</feature>
<dbReference type="EMBL" id="JWZX01000339">
    <property type="protein sequence ID" value="KOO53195.1"/>
    <property type="molecule type" value="Genomic_DNA"/>
</dbReference>
<evidence type="ECO:0000256" key="2">
    <source>
        <dbReference type="SAM" id="Coils"/>
    </source>
</evidence>
<feature type="compositionally biased region" description="Basic and acidic residues" evidence="3">
    <location>
        <begin position="248"/>
        <end position="260"/>
    </location>
</feature>
<evidence type="ECO:0000313" key="7">
    <source>
        <dbReference type="Proteomes" id="UP000037460"/>
    </source>
</evidence>
<dbReference type="SUPFAM" id="SSF47095">
    <property type="entry name" value="HMG-box"/>
    <property type="match status" value="1"/>
</dbReference>
<dbReference type="GO" id="GO:0051276">
    <property type="term" value="P:chromosome organization"/>
    <property type="evidence" value="ECO:0007669"/>
    <property type="project" value="InterPro"/>
</dbReference>
<dbReference type="SUPFAM" id="SSF63748">
    <property type="entry name" value="Tudor/PWWP/MBT"/>
    <property type="match status" value="1"/>
</dbReference>
<dbReference type="GO" id="GO:0005524">
    <property type="term" value="F:ATP binding"/>
    <property type="evidence" value="ECO:0007669"/>
    <property type="project" value="InterPro"/>
</dbReference>
<dbReference type="PANTHER" id="PTHR43977">
    <property type="entry name" value="STRUCTURAL MAINTENANCE OF CHROMOSOMES PROTEIN 3"/>
    <property type="match status" value="1"/>
</dbReference>
<dbReference type="GO" id="GO:0005634">
    <property type="term" value="C:nucleus"/>
    <property type="evidence" value="ECO:0007669"/>
    <property type="project" value="UniProtKB-UniRule"/>
</dbReference>
<feature type="domain" description="HMG box" evidence="4">
    <location>
        <begin position="260"/>
        <end position="328"/>
    </location>
</feature>
<evidence type="ECO:0000259" key="4">
    <source>
        <dbReference type="PROSITE" id="PS50118"/>
    </source>
</evidence>
<accession>A0A0M0LQ52</accession>
<dbReference type="Pfam" id="PF00855">
    <property type="entry name" value="PWWP"/>
    <property type="match status" value="1"/>
</dbReference>
<dbReference type="AlphaFoldDB" id="A0A0M0LQ52"/>
<comment type="caution">
    <text evidence="6">The sequence shown here is derived from an EMBL/GenBank/DDBJ whole genome shotgun (WGS) entry which is preliminary data.</text>
</comment>
<dbReference type="Pfam" id="PF06470">
    <property type="entry name" value="SMC_hinge"/>
    <property type="match status" value="1"/>
</dbReference>
<feature type="region of interest" description="Disordered" evidence="3">
    <location>
        <begin position="580"/>
        <end position="619"/>
    </location>
</feature>
<dbReference type="PROSITE" id="PS50812">
    <property type="entry name" value="PWWP"/>
    <property type="match status" value="1"/>
</dbReference>
<dbReference type="InterPro" id="IPR000313">
    <property type="entry name" value="PWWP_dom"/>
</dbReference>
<feature type="compositionally biased region" description="Basic and acidic residues" evidence="3">
    <location>
        <begin position="946"/>
        <end position="956"/>
    </location>
</feature>
<evidence type="ECO:0000256" key="1">
    <source>
        <dbReference type="PROSITE-ProRule" id="PRU00267"/>
    </source>
</evidence>
<feature type="compositionally biased region" description="Polar residues" evidence="3">
    <location>
        <begin position="416"/>
        <end position="431"/>
    </location>
</feature>
<dbReference type="InterPro" id="IPR036277">
    <property type="entry name" value="SMC_hinge_sf"/>
</dbReference>
<organism evidence="6 7">
    <name type="scientific">Chrysochromulina tobinii</name>
    <dbReference type="NCBI Taxonomy" id="1460289"/>
    <lineage>
        <taxon>Eukaryota</taxon>
        <taxon>Haptista</taxon>
        <taxon>Haptophyta</taxon>
        <taxon>Prymnesiophyceae</taxon>
        <taxon>Prymnesiales</taxon>
        <taxon>Chrysochromulinaceae</taxon>
        <taxon>Chrysochromulina</taxon>
    </lineage>
</organism>
<evidence type="ECO:0000259" key="5">
    <source>
        <dbReference type="PROSITE" id="PS50812"/>
    </source>
</evidence>
<feature type="compositionally biased region" description="Low complexity" evidence="3">
    <location>
        <begin position="1076"/>
        <end position="1091"/>
    </location>
</feature>
<feature type="compositionally biased region" description="Basic and acidic residues" evidence="3">
    <location>
        <begin position="1045"/>
        <end position="1075"/>
    </location>
</feature>
<gene>
    <name evidence="6" type="ORF">Ctob_015641</name>
</gene>
<keyword evidence="2" id="KW-0175">Coiled coil</keyword>